<dbReference type="EMBL" id="CM001377">
    <property type="protein sequence ID" value="EHM10244.1"/>
    <property type="molecule type" value="Genomic_DNA"/>
</dbReference>
<evidence type="ECO:0000313" key="1">
    <source>
        <dbReference type="EMBL" id="EHM10244.1"/>
    </source>
</evidence>
<dbReference type="InterPro" id="IPR029044">
    <property type="entry name" value="Nucleotide-diphossugar_trans"/>
</dbReference>
<dbReference type="CDD" id="cd02518">
    <property type="entry name" value="GT2_SpsF"/>
    <property type="match status" value="1"/>
</dbReference>
<reference evidence="1 2" key="1">
    <citation type="submission" date="2011-10" db="EMBL/GenBank/DDBJ databases">
        <title>The Noncontiguous Finished genome of Thermanaerovibrio velox DSM 12556.</title>
        <authorList>
            <consortium name="US DOE Joint Genome Institute (JGI-PGF)"/>
            <person name="Lucas S."/>
            <person name="Copeland A."/>
            <person name="Lapidus A."/>
            <person name="Glavina del Rio T."/>
            <person name="Dalin E."/>
            <person name="Tice H."/>
            <person name="Bruce D."/>
            <person name="Goodwin L."/>
            <person name="Pitluck S."/>
            <person name="Peters L."/>
            <person name="Mikhailova N."/>
            <person name="Teshima H."/>
            <person name="Kyrpides N."/>
            <person name="Mavromatis K."/>
            <person name="Ivanova N."/>
            <person name="Markowitz V."/>
            <person name="Cheng J.-F."/>
            <person name="Hugenholtz P."/>
            <person name="Woyke T."/>
            <person name="Wu D."/>
            <person name="Spring S."/>
            <person name="Brambilla E.-M."/>
            <person name="Klenk H.-P."/>
            <person name="Eisen J.A."/>
        </authorList>
    </citation>
    <scope>NUCLEOTIDE SEQUENCE [LARGE SCALE GENOMIC DNA]</scope>
    <source>
        <strain evidence="1 2">DSM 12556</strain>
    </source>
</reference>
<sequence>MILAVLQARVSSSRLPGKVLAEIMGVPMILRQIERVRRSRRVEALVLATSTEQSDDPLAELCEREGIDLYRGSLSDVLDRFHGACITRKPDHVVRLTGDCPLADPKVIDDVIELHLKDHNDYTSNTLCPTFPDGLDVEVMRFSALEEAFREATLPSEREHVTPFIHKRPKRYKLGCLKLEGKDLSSLRWTVDEPEDFRFVCKIYEALYPKNPAFGMSDVLKLLEERPELVGINSGFIRNEGYLKSLAEDEKFLRGGRLDA</sequence>
<proteinExistence type="predicted"/>
<name>H0USF5_9BACT</name>
<dbReference type="OrthoDB" id="9815559at2"/>
<accession>H0USF5</accession>
<organism evidence="1 2">
    <name type="scientific">Thermanaerovibrio velox DSM 12556</name>
    <dbReference type="NCBI Taxonomy" id="926567"/>
    <lineage>
        <taxon>Bacteria</taxon>
        <taxon>Thermotogati</taxon>
        <taxon>Synergistota</taxon>
        <taxon>Synergistia</taxon>
        <taxon>Synergistales</taxon>
        <taxon>Synergistaceae</taxon>
        <taxon>Thermanaerovibrio</taxon>
    </lineage>
</organism>
<dbReference type="PANTHER" id="PTHR42866:SF1">
    <property type="entry name" value="SPORE COAT POLYSACCHARIDE BIOSYNTHESIS PROTEIN SPSF"/>
    <property type="match status" value="1"/>
</dbReference>
<dbReference type="SUPFAM" id="SSF53448">
    <property type="entry name" value="Nucleotide-diphospho-sugar transferases"/>
    <property type="match status" value="1"/>
</dbReference>
<dbReference type="STRING" id="926567.TheveDRAFT_1120"/>
<dbReference type="Pfam" id="PF02348">
    <property type="entry name" value="CTP_transf_3"/>
    <property type="match status" value="1"/>
</dbReference>
<dbReference type="PANTHER" id="PTHR42866">
    <property type="entry name" value="3-DEOXY-MANNO-OCTULOSONATE CYTIDYLYLTRANSFERASE"/>
    <property type="match status" value="1"/>
</dbReference>
<gene>
    <name evidence="1" type="ORF">TheveDRAFT_1120</name>
</gene>
<evidence type="ECO:0000313" key="2">
    <source>
        <dbReference type="Proteomes" id="UP000005730"/>
    </source>
</evidence>
<dbReference type="RefSeq" id="WP_006583738.1">
    <property type="nucleotide sequence ID" value="NZ_CM001377.1"/>
</dbReference>
<dbReference type="eggNOG" id="COG1861">
    <property type="taxonomic scope" value="Bacteria"/>
</dbReference>
<dbReference type="HOGENOM" id="CLU_072501_0_0_0"/>
<protein>
    <submittedName>
        <fullName evidence="1">Spore coat polysaccharide biosynthesis protein F, CMP-KDO synthetase</fullName>
    </submittedName>
</protein>
<dbReference type="Gene3D" id="3.90.550.10">
    <property type="entry name" value="Spore Coat Polysaccharide Biosynthesis Protein SpsA, Chain A"/>
    <property type="match status" value="1"/>
</dbReference>
<dbReference type="GO" id="GO:0005829">
    <property type="term" value="C:cytosol"/>
    <property type="evidence" value="ECO:0007669"/>
    <property type="project" value="TreeGrafter"/>
</dbReference>
<dbReference type="Proteomes" id="UP000005730">
    <property type="component" value="Chromosome"/>
</dbReference>
<dbReference type="AlphaFoldDB" id="H0USF5"/>
<keyword evidence="2" id="KW-1185">Reference proteome</keyword>
<dbReference type="InterPro" id="IPR003329">
    <property type="entry name" value="Cytidylyl_trans"/>
</dbReference>